<name>A0ABN7NG57_TIMPD</name>
<evidence type="ECO:0000313" key="1">
    <source>
        <dbReference type="EMBL" id="CAG2054269.1"/>
    </source>
</evidence>
<dbReference type="Proteomes" id="UP001153148">
    <property type="component" value="Unassembled WGS sequence"/>
</dbReference>
<sequence>MAEKFIIGDLVPIMKSDIDNVPIKYNTNAHKYGKDQAHLHDYTLKKDHVEKSLDVVNNPIKHVAETIYKEKPVLMKAEPLKSLVPIVGKETLNLQTFPAECTAKKISPNETINGGKPNLNLSNQQSAGICFSPQKSDLPWTDVMECSSLSVMANESNVGNPQNSLLPPKVACLEGGGRETSDVTCMTHRPISPHKWEPGCSVDTWRMFS</sequence>
<organism evidence="1 2">
    <name type="scientific">Timema podura</name>
    <name type="common">Walking stick</name>
    <dbReference type="NCBI Taxonomy" id="61482"/>
    <lineage>
        <taxon>Eukaryota</taxon>
        <taxon>Metazoa</taxon>
        <taxon>Ecdysozoa</taxon>
        <taxon>Arthropoda</taxon>
        <taxon>Hexapoda</taxon>
        <taxon>Insecta</taxon>
        <taxon>Pterygota</taxon>
        <taxon>Neoptera</taxon>
        <taxon>Polyneoptera</taxon>
        <taxon>Phasmatodea</taxon>
        <taxon>Timematodea</taxon>
        <taxon>Timematoidea</taxon>
        <taxon>Timematidae</taxon>
        <taxon>Timema</taxon>
    </lineage>
</organism>
<comment type="caution">
    <text evidence="1">The sequence shown here is derived from an EMBL/GenBank/DDBJ whole genome shotgun (WGS) entry which is preliminary data.</text>
</comment>
<keyword evidence="2" id="KW-1185">Reference proteome</keyword>
<evidence type="ECO:0008006" key="3">
    <source>
        <dbReference type="Google" id="ProtNLM"/>
    </source>
</evidence>
<protein>
    <recommendedName>
        <fullName evidence="3">Prolactin receptor</fullName>
    </recommendedName>
</protein>
<dbReference type="EMBL" id="CAJPIN010001169">
    <property type="protein sequence ID" value="CAG2054269.1"/>
    <property type="molecule type" value="Genomic_DNA"/>
</dbReference>
<accession>A0ABN7NG57</accession>
<evidence type="ECO:0000313" key="2">
    <source>
        <dbReference type="Proteomes" id="UP001153148"/>
    </source>
</evidence>
<proteinExistence type="predicted"/>
<gene>
    <name evidence="1" type="ORF">TPAB3V08_LOCUS1302</name>
</gene>
<reference evidence="1" key="1">
    <citation type="submission" date="2021-03" db="EMBL/GenBank/DDBJ databases">
        <authorList>
            <person name="Tran Van P."/>
        </authorList>
    </citation>
    <scope>NUCLEOTIDE SEQUENCE</scope>
</reference>